<evidence type="ECO:0000256" key="4">
    <source>
        <dbReference type="ARBA" id="ARBA00023136"/>
    </source>
</evidence>
<dbReference type="InterPro" id="IPR017500">
    <property type="entry name" value="Phage_infect_YhgE_N"/>
</dbReference>
<sequence length="1124" mass="116022">MIKREFEQIRRHKGLWVTMIAIILIPFVYSFCFLTSAWDPYGNTGKIPVAVVNLDQPASLSGKKIQAGADTVKQLHDDDQLEWHFVSAKQAAQGLKDNKFYTVVTIPRDFSQDAATVLDPKPKQMKLTYQTNGSLNYVSEIISQVGADKLNSQIKEKVTTAFVNELFANINTIGKQLKTASNGAAQLKDGVVQYTGGVVQVDNGLTTLNGKVPELSSGVQQLADGGNTLNSKVNQGSPTLTNAVGQLTNGAGTLAGGLGQLNSKVPALAGGVDQLANGGAALHSGLGQLNGKVPALASGVNQLQAGSSVLYQGLGELNGKVPALADGVDQLADGGNSLYAGLGELNGKVPALADGVNQLATGGTSLYNGLGELNSKIPALSDGVVKLNDGGATLNTGLSQINGEVNGTTDDTDLVASVQKLTTGMNQLYQAVTTTSTDAAGTTYPAMTDGVQQLQDGLTALQSSTAQLPAGTAKLSAAMTKLQKTVMSQIGLFKTFYNDAKYPAVANMLGTGSGFDTEKKQLQANQTAADTTMQTAINAVDDPTQKAALEAAFKAEKTASGATQGKLNTAYMVLNTVKYNLTTADREATFNDATGENDPKGLLTAVSEINSGLTQVSTGLNTPQASGESTNKQTFAQGLAALVAGVKHLNANVPALVDGAQQLSDGLNKLNAKAPKLASGISALYSGSTQLSTGLGSLNQQVPALTTGVSQLYSGSDQLVGGLSQLKGQVPALTSGVAQLYTGSGQLVGGLSQLKGQVPALTSGVAQLYTGSGQLAGGLTQLKGQVPALTSGVSQLYTGSGQLNGGLSQLKGQVPALTSGVSQLFAGEQQEYAGLLTLNGQTPALSAGISQLSAGLNQLNGQVPALTSGVQQLKDGTKQLTANNDKLNAGSQQLADGLSDGYQQVAGQRLTKLTAKMFANPSQDVQQKYTNVQNYGAALAPYVLALALFIAIIIFNFAYPMKRTKDDDRTIGQWLGSKIIVGTIVAVAAALVEATLILLVGLPVAHIVGFYAMTILFALAAMYLTQMLNLAFNGVGLFIALGLLTLSGSGGLFPAETISPLYESTQKFLPMTYAINGYRDAISGGIANGTVLTSVIVLIVIAVLALVLMIPATMAQNRSAAKED</sequence>
<keyword evidence="8" id="KW-1185">Reference proteome</keyword>
<evidence type="ECO:0000256" key="1">
    <source>
        <dbReference type="ARBA" id="ARBA00004141"/>
    </source>
</evidence>
<evidence type="ECO:0000256" key="2">
    <source>
        <dbReference type="ARBA" id="ARBA00022692"/>
    </source>
</evidence>
<dbReference type="InterPro" id="IPR017501">
    <property type="entry name" value="Phage_infect_YhgE_C"/>
</dbReference>
<dbReference type="Proteomes" id="UP001597252">
    <property type="component" value="Unassembled WGS sequence"/>
</dbReference>
<evidence type="ECO:0000313" key="7">
    <source>
        <dbReference type="EMBL" id="MFD1484177.1"/>
    </source>
</evidence>
<dbReference type="NCBIfam" id="TIGR03061">
    <property type="entry name" value="pip_yhgE_Nterm"/>
    <property type="match status" value="1"/>
</dbReference>
<keyword evidence="3 5" id="KW-1133">Transmembrane helix</keyword>
<accession>A0ABW4E2M2</accession>
<keyword evidence="2 5" id="KW-0812">Transmembrane</keyword>
<dbReference type="InterPro" id="IPR051328">
    <property type="entry name" value="T7SS_ABC-Transporter"/>
</dbReference>
<feature type="transmembrane region" description="Helical" evidence="5">
    <location>
        <begin position="1005"/>
        <end position="1024"/>
    </location>
</feature>
<dbReference type="InterPro" id="IPR013525">
    <property type="entry name" value="ABC2_TM"/>
</dbReference>
<dbReference type="InterPro" id="IPR023908">
    <property type="entry name" value="xxxLxxG_rpt"/>
</dbReference>
<dbReference type="PANTHER" id="PTHR43077">
    <property type="entry name" value="TRANSPORT PERMEASE YVFS-RELATED"/>
    <property type="match status" value="1"/>
</dbReference>
<dbReference type="PANTHER" id="PTHR43077:SF5">
    <property type="entry name" value="PHAGE INFECTION PROTEIN"/>
    <property type="match status" value="1"/>
</dbReference>
<dbReference type="Pfam" id="PF12698">
    <property type="entry name" value="ABC2_membrane_3"/>
    <property type="match status" value="1"/>
</dbReference>
<proteinExistence type="predicted"/>
<keyword evidence="4 5" id="KW-0472">Membrane</keyword>
<feature type="transmembrane region" description="Helical" evidence="5">
    <location>
        <begin position="979"/>
        <end position="999"/>
    </location>
</feature>
<name>A0ABW4E2M2_9LACO</name>
<evidence type="ECO:0000256" key="3">
    <source>
        <dbReference type="ARBA" id="ARBA00022989"/>
    </source>
</evidence>
<feature type="transmembrane region" description="Helical" evidence="5">
    <location>
        <begin position="939"/>
        <end position="959"/>
    </location>
</feature>
<comment type="subcellular location">
    <subcellularLocation>
        <location evidence="1">Membrane</location>
        <topology evidence="1">Multi-pass membrane protein</topology>
    </subcellularLocation>
</comment>
<dbReference type="EMBL" id="JBHTON010000005">
    <property type="protein sequence ID" value="MFD1484177.1"/>
    <property type="molecule type" value="Genomic_DNA"/>
</dbReference>
<evidence type="ECO:0000256" key="5">
    <source>
        <dbReference type="SAM" id="Phobius"/>
    </source>
</evidence>
<dbReference type="RefSeq" id="WP_125748110.1">
    <property type="nucleotide sequence ID" value="NZ_JBHTON010000005.1"/>
</dbReference>
<feature type="transmembrane region" description="Helical" evidence="5">
    <location>
        <begin position="15"/>
        <end position="38"/>
    </location>
</feature>
<comment type="caution">
    <text evidence="7">The sequence shown here is derived from an EMBL/GenBank/DDBJ whole genome shotgun (WGS) entry which is preliminary data.</text>
</comment>
<evidence type="ECO:0000313" key="8">
    <source>
        <dbReference type="Proteomes" id="UP001597252"/>
    </source>
</evidence>
<evidence type="ECO:0000259" key="6">
    <source>
        <dbReference type="Pfam" id="PF12698"/>
    </source>
</evidence>
<reference evidence="8" key="1">
    <citation type="journal article" date="2019" name="Int. J. Syst. Evol. Microbiol.">
        <title>The Global Catalogue of Microorganisms (GCM) 10K type strain sequencing project: providing services to taxonomists for standard genome sequencing and annotation.</title>
        <authorList>
            <consortium name="The Broad Institute Genomics Platform"/>
            <consortium name="The Broad Institute Genome Sequencing Center for Infectious Disease"/>
            <person name="Wu L."/>
            <person name="Ma J."/>
        </authorList>
    </citation>
    <scope>NUCLEOTIDE SEQUENCE [LARGE SCALE GENOMIC DNA]</scope>
    <source>
        <strain evidence="8">CCM 8903</strain>
    </source>
</reference>
<feature type="domain" description="ABC-2 type transporter transmembrane" evidence="6">
    <location>
        <begin position="16"/>
        <end position="184"/>
    </location>
</feature>
<protein>
    <submittedName>
        <fullName evidence="7">YhgE/Pip family protein</fullName>
    </submittedName>
</protein>
<gene>
    <name evidence="7" type="ORF">ACFQ5J_02905</name>
</gene>
<feature type="transmembrane region" description="Helical" evidence="5">
    <location>
        <begin position="1031"/>
        <end position="1053"/>
    </location>
</feature>
<dbReference type="NCBIfam" id="TIGR03062">
    <property type="entry name" value="pip_yhgE_Cterm"/>
    <property type="match status" value="1"/>
</dbReference>
<feature type="transmembrane region" description="Helical" evidence="5">
    <location>
        <begin position="1086"/>
        <end position="1110"/>
    </location>
</feature>
<dbReference type="Gene3D" id="3.40.1710.10">
    <property type="entry name" value="abc type-2 transporter like domain"/>
    <property type="match status" value="1"/>
</dbReference>
<organism evidence="7 8">
    <name type="scientific">Lacticaseibacillus baoqingensis</name>
    <dbReference type="NCBI Taxonomy" id="2486013"/>
    <lineage>
        <taxon>Bacteria</taxon>
        <taxon>Bacillati</taxon>
        <taxon>Bacillota</taxon>
        <taxon>Bacilli</taxon>
        <taxon>Lactobacillales</taxon>
        <taxon>Lactobacillaceae</taxon>
        <taxon>Lacticaseibacillus</taxon>
    </lineage>
</organism>
<dbReference type="NCBIfam" id="TIGR03057">
    <property type="entry name" value="xxxLxxG_by_4"/>
    <property type="match status" value="13"/>
</dbReference>